<proteinExistence type="predicted"/>
<organism evidence="3 4">
    <name type="scientific">Aquabacterium lacunae</name>
    <dbReference type="NCBI Taxonomy" id="2528630"/>
    <lineage>
        <taxon>Bacteria</taxon>
        <taxon>Pseudomonadati</taxon>
        <taxon>Pseudomonadota</taxon>
        <taxon>Betaproteobacteria</taxon>
        <taxon>Burkholderiales</taxon>
        <taxon>Aquabacterium</taxon>
    </lineage>
</organism>
<dbReference type="PROSITE" id="PS51257">
    <property type="entry name" value="PROKAR_LIPOPROTEIN"/>
    <property type="match status" value="1"/>
</dbReference>
<dbReference type="Pfam" id="PF11984">
    <property type="entry name" value="DUF3485"/>
    <property type="match status" value="1"/>
</dbReference>
<keyword evidence="1" id="KW-0472">Membrane</keyword>
<feature type="domain" description="Methanolan biosynthesis EpsI" evidence="2">
    <location>
        <begin position="14"/>
        <end position="221"/>
    </location>
</feature>
<feature type="transmembrane region" description="Helical" evidence="1">
    <location>
        <begin position="12"/>
        <end position="30"/>
    </location>
</feature>
<keyword evidence="4" id="KW-1185">Reference proteome</keyword>
<evidence type="ECO:0000313" key="4">
    <source>
        <dbReference type="Proteomes" id="UP000292120"/>
    </source>
</evidence>
<dbReference type="RefSeq" id="WP_130968181.1">
    <property type="nucleotide sequence ID" value="NZ_SIXI01000004.1"/>
</dbReference>
<evidence type="ECO:0000259" key="2">
    <source>
        <dbReference type="Pfam" id="PF11984"/>
    </source>
</evidence>
<reference evidence="3 4" key="1">
    <citation type="submission" date="2019-02" db="EMBL/GenBank/DDBJ databases">
        <title>Aquabacterium sp. strain KMB7.</title>
        <authorList>
            <person name="Chen W.-M."/>
        </authorList>
    </citation>
    <scope>NUCLEOTIDE SEQUENCE [LARGE SCALE GENOMIC DNA]</scope>
    <source>
        <strain evidence="3 4">KMB7</strain>
    </source>
</reference>
<comment type="caution">
    <text evidence="3">The sequence shown here is derived from an EMBL/GenBank/DDBJ whole genome shotgun (WGS) entry which is preliminary data.</text>
</comment>
<evidence type="ECO:0000256" key="1">
    <source>
        <dbReference type="SAM" id="Phobius"/>
    </source>
</evidence>
<sequence length="230" mass="26075">MTPGMKRPPISVLVAIAVMGACWLLARWMVPNTYMADERHRAPIQSLVPHAFGQWQEEESGMVVVADPTLQSSIDKLYSEVVNRTYVDRNGHRVMLSIAYGKNQNSHSTAAHRPEFCYSAQGFLVERHGNRPLQLNDHVIPTARVVGKLAERHEPITYWVTLDETPTLPGLSRKIQQLRYGLQGKIADGMLVRISTIGNSTEEEFAVHDRFVREWREAMPEAHKARFFGS</sequence>
<gene>
    <name evidence="3" type="primary">epsI</name>
    <name evidence="3" type="ORF">EYS42_10845</name>
</gene>
<dbReference type="AlphaFoldDB" id="A0A4Q9H2Q1"/>
<dbReference type="InterPro" id="IPR054653">
    <property type="entry name" value="EpsI_type_B_pred"/>
</dbReference>
<keyword evidence="1" id="KW-1133">Transmembrane helix</keyword>
<dbReference type="NCBIfam" id="NF045609">
    <property type="entry name" value="EpsI_type_B"/>
    <property type="match status" value="1"/>
</dbReference>
<dbReference type="NCBIfam" id="TIGR02914">
    <property type="entry name" value="EpsI_fam"/>
    <property type="match status" value="1"/>
</dbReference>
<dbReference type="OrthoDB" id="8583485at2"/>
<dbReference type="InterPro" id="IPR014263">
    <property type="entry name" value="Methanolan_biosynth_EpsI"/>
</dbReference>
<accession>A0A4Q9H2Q1</accession>
<protein>
    <submittedName>
        <fullName evidence="3">EpsI family protein</fullName>
    </submittedName>
</protein>
<dbReference type="Proteomes" id="UP000292120">
    <property type="component" value="Unassembled WGS sequence"/>
</dbReference>
<evidence type="ECO:0000313" key="3">
    <source>
        <dbReference type="EMBL" id="TBO30188.1"/>
    </source>
</evidence>
<dbReference type="EMBL" id="SIXI01000004">
    <property type="protein sequence ID" value="TBO30188.1"/>
    <property type="molecule type" value="Genomic_DNA"/>
</dbReference>
<name>A0A4Q9H2Q1_9BURK</name>
<keyword evidence="1" id="KW-0812">Transmembrane</keyword>